<evidence type="ECO:0000313" key="2">
    <source>
        <dbReference type="Proteomes" id="UP000555103"/>
    </source>
</evidence>
<dbReference type="RefSeq" id="WP_183308320.1">
    <property type="nucleotide sequence ID" value="NZ_JACIEP010000014.1"/>
</dbReference>
<protein>
    <submittedName>
        <fullName evidence="1">Uncharacterized protein</fullName>
    </submittedName>
</protein>
<dbReference type="EMBL" id="JACIEP010000014">
    <property type="protein sequence ID" value="MBB4037476.1"/>
    <property type="molecule type" value="Genomic_DNA"/>
</dbReference>
<comment type="caution">
    <text evidence="1">The sequence shown here is derived from an EMBL/GenBank/DDBJ whole genome shotgun (WGS) entry which is preliminary data.</text>
</comment>
<accession>A0A840CPY2</accession>
<keyword evidence="2" id="KW-1185">Reference proteome</keyword>
<dbReference type="PROSITE" id="PS51257">
    <property type="entry name" value="PROKAR_LIPOPROTEIN"/>
    <property type="match status" value="1"/>
</dbReference>
<dbReference type="AlphaFoldDB" id="A0A840CPY2"/>
<evidence type="ECO:0000313" key="1">
    <source>
        <dbReference type="EMBL" id="MBB4037476.1"/>
    </source>
</evidence>
<gene>
    <name evidence="1" type="ORF">GGR21_003393</name>
</gene>
<reference evidence="1 2" key="1">
    <citation type="submission" date="2020-08" db="EMBL/GenBank/DDBJ databases">
        <title>Genomic Encyclopedia of Type Strains, Phase IV (KMG-IV): sequencing the most valuable type-strain genomes for metagenomic binning, comparative biology and taxonomic classification.</title>
        <authorList>
            <person name="Goeker M."/>
        </authorList>
    </citation>
    <scope>NUCLEOTIDE SEQUENCE [LARGE SCALE GENOMIC DNA]</scope>
    <source>
        <strain evidence="1 2">DSM 104969</strain>
    </source>
</reference>
<proteinExistence type="predicted"/>
<sequence length="146" mass="16976">MKKLITLFLILPLLLSCSNDDEDQEEPVEDHAIVGVWKSLNGMPYCIRFTRGGKAYACNEYGIEEKVYYAEYTLEGSVYTVKDDRVHIVRTVRFKESGLIDDISLESKYEILNHHPDDAYIEGAFLITEYNLKDDKKETCYYQKVE</sequence>
<dbReference type="Proteomes" id="UP000555103">
    <property type="component" value="Unassembled WGS sequence"/>
</dbReference>
<name>A0A840CPY2_9BACT</name>
<organism evidence="1 2">
    <name type="scientific">Dysgonomonas hofstadii</name>
    <dbReference type="NCBI Taxonomy" id="637886"/>
    <lineage>
        <taxon>Bacteria</taxon>
        <taxon>Pseudomonadati</taxon>
        <taxon>Bacteroidota</taxon>
        <taxon>Bacteroidia</taxon>
        <taxon>Bacteroidales</taxon>
        <taxon>Dysgonomonadaceae</taxon>
        <taxon>Dysgonomonas</taxon>
    </lineage>
</organism>